<dbReference type="PANTHER" id="PTHR12940:SF0">
    <property type="entry name" value="SPLICING FACTOR ESS-2 HOMOLOG"/>
    <property type="match status" value="1"/>
</dbReference>
<reference evidence="6" key="1">
    <citation type="journal article" date="2008" name="Nat. Genet.">
        <title>The Pristionchus pacificus genome provides a unique perspective on nematode lifestyle and parasitism.</title>
        <authorList>
            <person name="Dieterich C."/>
            <person name="Clifton S.W."/>
            <person name="Schuster L.N."/>
            <person name="Chinwalla A."/>
            <person name="Delehaunty K."/>
            <person name="Dinkelacker I."/>
            <person name="Fulton L."/>
            <person name="Fulton R."/>
            <person name="Godfrey J."/>
            <person name="Minx P."/>
            <person name="Mitreva M."/>
            <person name="Roeseler W."/>
            <person name="Tian H."/>
            <person name="Witte H."/>
            <person name="Yang S.P."/>
            <person name="Wilson R.K."/>
            <person name="Sommer R.J."/>
        </authorList>
    </citation>
    <scope>NUCLEOTIDE SEQUENCE [LARGE SCALE GENOMIC DNA]</scope>
    <source>
        <strain evidence="6">PS312</strain>
    </source>
</reference>
<dbReference type="PANTHER" id="PTHR12940">
    <property type="entry name" value="ES-2 PROTEIN - RELATED"/>
    <property type="match status" value="1"/>
</dbReference>
<evidence type="ECO:0000256" key="4">
    <source>
        <dbReference type="SAM" id="MobiDB-lite"/>
    </source>
</evidence>
<keyword evidence="6" id="KW-1185">Reference proteome</keyword>
<dbReference type="AlphaFoldDB" id="A0A8R1Z656"/>
<sequence>IFSRMSSLEDAGESFEICDRRAKYAVVPKRTNDGQVVKLEPKKLKTQHETRTVLPEEKYLAGLEEIIQRDYFPELPKLRAQNEFLDAQRNNDIAKMRELQLQFKTTRRTERRTSPGKAQFEMTPLTAPSPAVFDPETPGPSKGAGYDPDEMMTPIPGANPEGDNEVIKKKSAVEGLTVDAYLYKFTSEDNASFEEVAALAEKKHREKIQWLYDAADKHNKEKVSYGNALTHNADEQLALRYDEEAIKAKPKALDNWSYTAHSHVLFHPEDAALTESEKEAQKKKNQREINKIATRFPFNQKMAPSESSMARAAFSQAVQLAGKVDALGNELGVVKGKTLGLVATPIINPGVDDTPLMTWGEIDNTPFRLDAADVDVAPTSAPAFKIPAIPAREALAQTISETLGKRFHDKRKHAIRTLEKGHSTGRRTPFSPSTLSPAAEKLKAKLGIKTGRTPLHTPSPLLTRSPLIRNPGASTSYSSSRSVSTPKGGSTPSSSITDNLLSVSFPSPFGSIRGGGGEKTLTPSHKRSNDKDDKKRPTAGDFF</sequence>
<feature type="region of interest" description="Disordered" evidence="4">
    <location>
        <begin position="105"/>
        <end position="145"/>
    </location>
</feature>
<feature type="compositionally biased region" description="Low complexity" evidence="4">
    <location>
        <begin position="474"/>
        <end position="495"/>
    </location>
</feature>
<proteinExistence type="inferred from homology"/>
<dbReference type="InterPro" id="IPR019148">
    <property type="entry name" value="Nuclear_protein_DGCR14_ESS-2"/>
</dbReference>
<dbReference type="EnsemblMetazoa" id="PPA46659.1">
    <property type="protein sequence ID" value="PPA46659.1"/>
    <property type="gene ID" value="WBGene00304438"/>
</dbReference>
<dbReference type="OrthoDB" id="19679at2759"/>
<dbReference type="Proteomes" id="UP000005239">
    <property type="component" value="Unassembled WGS sequence"/>
</dbReference>
<gene>
    <name evidence="5" type="primary">WBGene00304438</name>
</gene>
<keyword evidence="3" id="KW-0539">Nucleus</keyword>
<feature type="compositionally biased region" description="Basic and acidic residues" evidence="4">
    <location>
        <begin position="527"/>
        <end position="543"/>
    </location>
</feature>
<comment type="subcellular location">
    <subcellularLocation>
        <location evidence="1">Nucleus</location>
    </subcellularLocation>
</comment>
<dbReference type="GO" id="GO:0071013">
    <property type="term" value="C:catalytic step 2 spliceosome"/>
    <property type="evidence" value="ECO:0000318"/>
    <property type="project" value="GO_Central"/>
</dbReference>
<evidence type="ECO:0000256" key="3">
    <source>
        <dbReference type="ARBA" id="ARBA00023242"/>
    </source>
</evidence>
<evidence type="ECO:0000313" key="6">
    <source>
        <dbReference type="Proteomes" id="UP000005239"/>
    </source>
</evidence>
<feature type="compositionally biased region" description="Polar residues" evidence="4">
    <location>
        <begin position="496"/>
        <end position="505"/>
    </location>
</feature>
<feature type="region of interest" description="Disordered" evidence="4">
    <location>
        <begin position="416"/>
        <end position="543"/>
    </location>
</feature>
<reference evidence="5" key="2">
    <citation type="submission" date="2022-06" db="UniProtKB">
        <authorList>
            <consortium name="EnsemblMetazoa"/>
        </authorList>
    </citation>
    <scope>IDENTIFICATION</scope>
    <source>
        <strain evidence="5">PS312</strain>
    </source>
</reference>
<evidence type="ECO:0000313" key="5">
    <source>
        <dbReference type="EnsemblMetazoa" id="PPA46659.1"/>
    </source>
</evidence>
<protein>
    <submittedName>
        <fullName evidence="5">Uncharacterized protein</fullName>
    </submittedName>
</protein>
<dbReference type="Pfam" id="PF09751">
    <property type="entry name" value="Es2"/>
    <property type="match status" value="1"/>
</dbReference>
<name>A0A8R1Z656_PRIPA</name>
<organism evidence="5 6">
    <name type="scientific">Pristionchus pacificus</name>
    <name type="common">Parasitic nematode worm</name>
    <dbReference type="NCBI Taxonomy" id="54126"/>
    <lineage>
        <taxon>Eukaryota</taxon>
        <taxon>Metazoa</taxon>
        <taxon>Ecdysozoa</taxon>
        <taxon>Nematoda</taxon>
        <taxon>Chromadorea</taxon>
        <taxon>Rhabditida</taxon>
        <taxon>Rhabditina</taxon>
        <taxon>Diplogasteromorpha</taxon>
        <taxon>Diplogasteroidea</taxon>
        <taxon>Neodiplogasteridae</taxon>
        <taxon>Pristionchus</taxon>
    </lineage>
</organism>
<evidence type="ECO:0000256" key="1">
    <source>
        <dbReference type="ARBA" id="ARBA00004123"/>
    </source>
</evidence>
<evidence type="ECO:0000256" key="2">
    <source>
        <dbReference type="ARBA" id="ARBA00009072"/>
    </source>
</evidence>
<comment type="similarity">
    <text evidence="2">Belongs to the ESS2 family.</text>
</comment>
<accession>A0A8R1Z656</accession>